<dbReference type="InterPro" id="IPR035476">
    <property type="entry name" value="SIS_PGI_1"/>
</dbReference>
<comment type="caution">
    <text evidence="9">The sequence shown here is derived from an EMBL/GenBank/DDBJ whole genome shotgun (WGS) entry which is preliminary data.</text>
</comment>
<reference evidence="9 10" key="1">
    <citation type="submission" date="2021-10" db="EMBL/GenBank/DDBJ databases">
        <title>Draft genome of Aestuariibacter halophilus JC2043.</title>
        <authorList>
            <person name="Emsley S.A."/>
            <person name="Pfannmuller K.M."/>
            <person name="Ushijima B."/>
            <person name="Saw J.H."/>
            <person name="Videau P."/>
        </authorList>
    </citation>
    <scope>NUCLEOTIDE SEQUENCE [LARGE SCALE GENOMIC DNA]</scope>
    <source>
        <strain evidence="9 10">JC2043</strain>
    </source>
</reference>
<dbReference type="PROSITE" id="PS00174">
    <property type="entry name" value="P_GLUCOSE_ISOMERASE_2"/>
    <property type="match status" value="1"/>
</dbReference>
<dbReference type="Gene3D" id="1.10.1390.10">
    <property type="match status" value="1"/>
</dbReference>
<comment type="pathway">
    <text evidence="1 7 8">Carbohydrate degradation; glycolysis; D-glyceraldehyde 3-phosphate and glycerone phosphate from D-glucose: step 2/4.</text>
</comment>
<dbReference type="PROSITE" id="PS51463">
    <property type="entry name" value="P_GLUCOSE_ISOMERASE_3"/>
    <property type="match status" value="1"/>
</dbReference>
<evidence type="ECO:0000256" key="3">
    <source>
        <dbReference type="ARBA" id="ARBA00022432"/>
    </source>
</evidence>
<keyword evidence="3 7" id="KW-0312">Gluconeogenesis</keyword>
<evidence type="ECO:0000256" key="4">
    <source>
        <dbReference type="ARBA" id="ARBA00023152"/>
    </source>
</evidence>
<dbReference type="EC" id="5.3.1.9" evidence="7"/>
<dbReference type="InterPro" id="IPR035482">
    <property type="entry name" value="SIS_PGI_2"/>
</dbReference>
<evidence type="ECO:0000256" key="6">
    <source>
        <dbReference type="ARBA" id="ARBA00029321"/>
    </source>
</evidence>
<gene>
    <name evidence="7 9" type="primary">pgi</name>
    <name evidence="9" type="ORF">LJ739_18830</name>
</gene>
<comment type="subcellular location">
    <subcellularLocation>
        <location evidence="7">Cytoplasm</location>
    </subcellularLocation>
</comment>
<dbReference type="Pfam" id="PF00342">
    <property type="entry name" value="PGI"/>
    <property type="match status" value="1"/>
</dbReference>
<feature type="active site" evidence="7">
    <location>
        <position position="512"/>
    </location>
</feature>
<dbReference type="InterPro" id="IPR001672">
    <property type="entry name" value="G6P_Isomerase"/>
</dbReference>
<comment type="catalytic activity">
    <reaction evidence="6 7 8">
        <text>alpha-D-glucose 6-phosphate = beta-D-fructose 6-phosphate</text>
        <dbReference type="Rhea" id="RHEA:11816"/>
        <dbReference type="ChEBI" id="CHEBI:57634"/>
        <dbReference type="ChEBI" id="CHEBI:58225"/>
        <dbReference type="EC" id="5.3.1.9"/>
    </reaction>
</comment>
<evidence type="ECO:0000313" key="9">
    <source>
        <dbReference type="EMBL" id="MCC2618319.1"/>
    </source>
</evidence>
<name>A0ABS8GD52_9ALTE</name>
<comment type="pathway">
    <text evidence="7">Carbohydrate biosynthesis; gluconeogenesis.</text>
</comment>
<dbReference type="Proteomes" id="UP001520878">
    <property type="component" value="Unassembled WGS sequence"/>
</dbReference>
<dbReference type="GO" id="GO:0004347">
    <property type="term" value="F:glucose-6-phosphate isomerase activity"/>
    <property type="evidence" value="ECO:0007669"/>
    <property type="project" value="UniProtKB-EC"/>
</dbReference>
<dbReference type="InterPro" id="IPR046348">
    <property type="entry name" value="SIS_dom_sf"/>
</dbReference>
<dbReference type="SUPFAM" id="SSF53697">
    <property type="entry name" value="SIS domain"/>
    <property type="match status" value="1"/>
</dbReference>
<comment type="function">
    <text evidence="7">Catalyzes the reversible isomerization of glucose-6-phosphate to fructose-6-phosphate.</text>
</comment>
<accession>A0ABS8GD52</accession>
<dbReference type="InterPro" id="IPR023096">
    <property type="entry name" value="G6P_Isomerase_C"/>
</dbReference>
<protein>
    <recommendedName>
        <fullName evidence="7">Glucose-6-phosphate isomerase</fullName>
        <shortName evidence="7">GPI</shortName>
        <ecNumber evidence="7">5.3.1.9</ecNumber>
    </recommendedName>
    <alternativeName>
        <fullName evidence="7">Phosphoglucose isomerase</fullName>
        <shortName evidence="7">PGI</shortName>
    </alternativeName>
    <alternativeName>
        <fullName evidence="7">Phosphohexose isomerase</fullName>
        <shortName evidence="7">PHI</shortName>
    </alternativeName>
</protein>
<dbReference type="CDD" id="cd05015">
    <property type="entry name" value="SIS_PGI_1"/>
    <property type="match status" value="1"/>
</dbReference>
<evidence type="ECO:0000256" key="5">
    <source>
        <dbReference type="ARBA" id="ARBA00023235"/>
    </source>
</evidence>
<keyword evidence="10" id="KW-1185">Reference proteome</keyword>
<dbReference type="RefSeq" id="WP_229163115.1">
    <property type="nucleotide sequence ID" value="NZ_JAJEWP010000010.1"/>
</dbReference>
<keyword evidence="7" id="KW-0963">Cytoplasm</keyword>
<dbReference type="PANTHER" id="PTHR11469:SF1">
    <property type="entry name" value="GLUCOSE-6-PHOSPHATE ISOMERASE"/>
    <property type="match status" value="1"/>
</dbReference>
<sequence length="547" mass="60594">MTALRQSPHWQQLTSLAHSLEGQHMRDWFATDPQRTERLSASACGIHLDYSKNRVTDEVLSALYDLAREQGVEAKRDAMFSGDIINHTEQRAVLHTALRNFSGKPVMVDGQDVMPEVLATQDKIRDFTHSIHQGKRLGYTGKPLTHIVAVGIGGSFLGPKIMSEALKPYWVDGVNVHYVANVDGCHIHDVLAGLDHEQTLVVMSSKSFSTQETLQNTLTAKEWFLSAGGSQQDIAKHFIAISSNISAATEFGMAEDNIFPMWDWVGGRYSLWSAIGLPIALTIGYDNYRALLEGAFEMDNHFCSAPLEQNLPVIMAMLGVWYVNFQHAQSHVLLPYYHYLRGFPAYVQQLDMESNGKRIAGSAETVDYATGPVIWGSEGTNGQHSFHQLIHQGQVLIPADFMLPLNVPNQNDTHHAMLASNCFGQTQALMQGKTYDECYADLDGKGLDEDTRHSLAMHKTMPGNKPSNTLLFNQLDPKTLGSLVALYEHKVFVQGAIWGVNSFDQWGVELGKVLGNAVLAKLTDSDAPLDFDASTNHLINAFRNANQ</sequence>
<comment type="similarity">
    <text evidence="2 7 8">Belongs to the GPI family.</text>
</comment>
<dbReference type="Gene3D" id="3.40.50.10490">
    <property type="entry name" value="Glucose-6-phosphate isomerase like protein, domain 1"/>
    <property type="match status" value="2"/>
</dbReference>
<evidence type="ECO:0000256" key="2">
    <source>
        <dbReference type="ARBA" id="ARBA00006604"/>
    </source>
</evidence>
<feature type="active site" description="Proton donor" evidence="7">
    <location>
        <position position="353"/>
    </location>
</feature>
<feature type="active site" evidence="7">
    <location>
        <position position="384"/>
    </location>
</feature>
<evidence type="ECO:0000256" key="7">
    <source>
        <dbReference type="HAMAP-Rule" id="MF_00473"/>
    </source>
</evidence>
<dbReference type="PROSITE" id="PS00765">
    <property type="entry name" value="P_GLUCOSE_ISOMERASE_1"/>
    <property type="match status" value="1"/>
</dbReference>
<evidence type="ECO:0000256" key="1">
    <source>
        <dbReference type="ARBA" id="ARBA00004926"/>
    </source>
</evidence>
<proteinExistence type="inferred from homology"/>
<dbReference type="HAMAP" id="MF_00473">
    <property type="entry name" value="G6P_isomerase"/>
    <property type="match status" value="1"/>
</dbReference>
<evidence type="ECO:0000313" key="10">
    <source>
        <dbReference type="Proteomes" id="UP001520878"/>
    </source>
</evidence>
<dbReference type="EMBL" id="JAJEWP010000010">
    <property type="protein sequence ID" value="MCC2618319.1"/>
    <property type="molecule type" value="Genomic_DNA"/>
</dbReference>
<evidence type="ECO:0000256" key="8">
    <source>
        <dbReference type="RuleBase" id="RU000612"/>
    </source>
</evidence>
<organism evidence="9 10">
    <name type="scientific">Fluctibacter halophilus</name>
    <dbReference type="NCBI Taxonomy" id="226011"/>
    <lineage>
        <taxon>Bacteria</taxon>
        <taxon>Pseudomonadati</taxon>
        <taxon>Pseudomonadota</taxon>
        <taxon>Gammaproteobacteria</taxon>
        <taxon>Alteromonadales</taxon>
        <taxon>Alteromonadaceae</taxon>
        <taxon>Fluctibacter</taxon>
    </lineage>
</organism>
<dbReference type="NCBIfam" id="NF001211">
    <property type="entry name" value="PRK00179.1"/>
    <property type="match status" value="1"/>
</dbReference>
<dbReference type="PANTHER" id="PTHR11469">
    <property type="entry name" value="GLUCOSE-6-PHOSPHATE ISOMERASE"/>
    <property type="match status" value="1"/>
</dbReference>
<keyword evidence="4 7" id="KW-0324">Glycolysis</keyword>
<dbReference type="InterPro" id="IPR018189">
    <property type="entry name" value="Phosphoglucose_isomerase_CS"/>
</dbReference>
<keyword evidence="5 7" id="KW-0413">Isomerase</keyword>
<dbReference type="PRINTS" id="PR00662">
    <property type="entry name" value="G6PISOMERASE"/>
</dbReference>
<dbReference type="CDD" id="cd05016">
    <property type="entry name" value="SIS_PGI_2"/>
    <property type="match status" value="1"/>
</dbReference>